<dbReference type="EMBL" id="JAZHYN010000054">
    <property type="protein sequence ID" value="MEF3367708.1"/>
    <property type="molecule type" value="Genomic_DNA"/>
</dbReference>
<keyword evidence="3" id="KW-1185">Reference proteome</keyword>
<comment type="caution">
    <text evidence="2">The sequence shown here is derived from an EMBL/GenBank/DDBJ whole genome shotgun (WGS) entry which is preliminary data.</text>
</comment>
<protein>
    <recommendedName>
        <fullName evidence="4">DUF2219 family protein</fullName>
    </recommendedName>
</protein>
<evidence type="ECO:0000313" key="3">
    <source>
        <dbReference type="Proteomes" id="UP001350748"/>
    </source>
</evidence>
<feature type="signal peptide" evidence="1">
    <location>
        <begin position="1"/>
        <end position="25"/>
    </location>
</feature>
<evidence type="ECO:0000256" key="1">
    <source>
        <dbReference type="SAM" id="SignalP"/>
    </source>
</evidence>
<evidence type="ECO:0008006" key="4">
    <source>
        <dbReference type="Google" id="ProtNLM"/>
    </source>
</evidence>
<dbReference type="RefSeq" id="WP_332082749.1">
    <property type="nucleotide sequence ID" value="NZ_JAZHYN010000054.1"/>
</dbReference>
<proteinExistence type="predicted"/>
<name>A0ABU7XJY7_9HYPH</name>
<keyword evidence="1" id="KW-0732">Signal</keyword>
<reference evidence="2 3" key="1">
    <citation type="submission" date="2024-02" db="EMBL/GenBank/DDBJ databases">
        <authorList>
            <person name="Grouzdev D."/>
        </authorList>
    </citation>
    <scope>NUCLEOTIDE SEQUENCE [LARGE SCALE GENOMIC DNA]</scope>
    <source>
        <strain evidence="2 3">9N</strain>
    </source>
</reference>
<organism evidence="2 3">
    <name type="scientific">Methylocystis borbori</name>
    <dbReference type="NCBI Taxonomy" id="3118750"/>
    <lineage>
        <taxon>Bacteria</taxon>
        <taxon>Pseudomonadati</taxon>
        <taxon>Pseudomonadota</taxon>
        <taxon>Alphaproteobacteria</taxon>
        <taxon>Hyphomicrobiales</taxon>
        <taxon>Methylocystaceae</taxon>
        <taxon>Methylocystis</taxon>
    </lineage>
</organism>
<dbReference type="Proteomes" id="UP001350748">
    <property type="component" value="Unassembled WGS sequence"/>
</dbReference>
<feature type="chain" id="PRO_5045648530" description="DUF2219 family protein" evidence="1">
    <location>
        <begin position="26"/>
        <end position="285"/>
    </location>
</feature>
<gene>
    <name evidence="2" type="ORF">V3H18_14315</name>
</gene>
<sequence length="285" mass="30532">MRAAVILAFCIAVYIAVASNGPARAGAFLYPEGRGQIIVTTTFADARKAYDARGRLIETPSYGKFETRAYLEHGLTDWLTLVGEGSYMNFRGAASRFDHLNLLIDEAKAGMPLSLQPPAGPRYEGLGLGAFGARIRLFAFGDYIVSLEGSLRAASPAARRFLDMRDALQPDARLLVGRPFEFFGLPGFFDAQIGYRARGQNGDEIRADFSGGLRPLPCLLVLAQSFSAIAPRGGAAGVMAAQKFQLSAIFDATASLSLQLGAIAALGGVNSPAERGLVSALWWRY</sequence>
<evidence type="ECO:0000313" key="2">
    <source>
        <dbReference type="EMBL" id="MEF3367708.1"/>
    </source>
</evidence>
<accession>A0ABU7XJY7</accession>